<dbReference type="PANTHER" id="PTHR11102">
    <property type="entry name" value="SEL-1-LIKE PROTEIN"/>
    <property type="match status" value="1"/>
</dbReference>
<dbReference type="InterPro" id="IPR050767">
    <property type="entry name" value="Sel1_AlgK"/>
</dbReference>
<dbReference type="SUPFAM" id="SSF81901">
    <property type="entry name" value="HCP-like"/>
    <property type="match status" value="1"/>
</dbReference>
<name>A0A1M6B3V2_9PROT</name>
<proteinExistence type="predicted"/>
<sequence length="261" mass="27407">MGWLDRFRRAPAPLPDPMEEALAAFRAGDHATALALWEPLARAGDARAQANIGACFAEGLGVPADAPLALKWLNLAAEAGHPPGQRNLAALFLRGGRGVEVDFARAADLYRRAAEAGDALAQDMLSWMLLEGEVMPPDPAEARRWALKAAEGGVAASMTRLGMLHHHAMGVERDVAEAARWWRMAAERGDADGQAMLGAAHHLGAGVARDGVAALAWLLRAEAGGSELARPFLNPVRAGLPPGDIAEAERRAAAPLPEAAA</sequence>
<gene>
    <name evidence="1" type="ORF">SAMN02745194_00353</name>
</gene>
<dbReference type="PANTHER" id="PTHR11102:SF160">
    <property type="entry name" value="ERAD-ASSOCIATED E3 UBIQUITIN-PROTEIN LIGASE COMPONENT HRD3"/>
    <property type="match status" value="1"/>
</dbReference>
<dbReference type="InterPro" id="IPR011990">
    <property type="entry name" value="TPR-like_helical_dom_sf"/>
</dbReference>
<dbReference type="OrthoDB" id="9797030at2"/>
<protein>
    <recommendedName>
        <fullName evidence="3">TPR repeat</fullName>
    </recommendedName>
</protein>
<dbReference type="Gene3D" id="1.25.40.10">
    <property type="entry name" value="Tetratricopeptide repeat domain"/>
    <property type="match status" value="2"/>
</dbReference>
<dbReference type="AlphaFoldDB" id="A0A1M6B3V2"/>
<dbReference type="STRING" id="198092.SAMN02745194_00353"/>
<organism evidence="1 2">
    <name type="scientific">Muricoccus roseus</name>
    <dbReference type="NCBI Taxonomy" id="198092"/>
    <lineage>
        <taxon>Bacteria</taxon>
        <taxon>Pseudomonadati</taxon>
        <taxon>Pseudomonadota</taxon>
        <taxon>Alphaproteobacteria</taxon>
        <taxon>Acetobacterales</taxon>
        <taxon>Roseomonadaceae</taxon>
        <taxon>Muricoccus</taxon>
    </lineage>
</organism>
<dbReference type="RefSeq" id="WP_073130758.1">
    <property type="nucleotide sequence ID" value="NZ_FQZF01000002.1"/>
</dbReference>
<evidence type="ECO:0000313" key="2">
    <source>
        <dbReference type="Proteomes" id="UP000184387"/>
    </source>
</evidence>
<dbReference type="SMART" id="SM00671">
    <property type="entry name" value="SEL1"/>
    <property type="match status" value="5"/>
</dbReference>
<evidence type="ECO:0000313" key="1">
    <source>
        <dbReference type="EMBL" id="SHI43432.1"/>
    </source>
</evidence>
<reference evidence="1 2" key="1">
    <citation type="submission" date="2016-11" db="EMBL/GenBank/DDBJ databases">
        <authorList>
            <person name="Jaros S."/>
            <person name="Januszkiewicz K."/>
            <person name="Wedrychowicz H."/>
        </authorList>
    </citation>
    <scope>NUCLEOTIDE SEQUENCE [LARGE SCALE GENOMIC DNA]</scope>
    <source>
        <strain evidence="1 2">DSM 14916</strain>
    </source>
</reference>
<dbReference type="InterPro" id="IPR006597">
    <property type="entry name" value="Sel1-like"/>
</dbReference>
<accession>A0A1M6B3V2</accession>
<dbReference type="EMBL" id="FQZF01000002">
    <property type="protein sequence ID" value="SHI43432.1"/>
    <property type="molecule type" value="Genomic_DNA"/>
</dbReference>
<dbReference type="Proteomes" id="UP000184387">
    <property type="component" value="Unassembled WGS sequence"/>
</dbReference>
<dbReference type="Pfam" id="PF08238">
    <property type="entry name" value="Sel1"/>
    <property type="match status" value="5"/>
</dbReference>
<evidence type="ECO:0008006" key="3">
    <source>
        <dbReference type="Google" id="ProtNLM"/>
    </source>
</evidence>
<keyword evidence="2" id="KW-1185">Reference proteome</keyword>